<organism evidence="1 2">
    <name type="scientific">Dietzia cercidiphylli</name>
    <dbReference type="NCBI Taxonomy" id="498199"/>
    <lineage>
        <taxon>Bacteria</taxon>
        <taxon>Bacillati</taxon>
        <taxon>Actinomycetota</taxon>
        <taxon>Actinomycetes</taxon>
        <taxon>Mycobacteriales</taxon>
        <taxon>Dietziaceae</taxon>
        <taxon>Dietzia</taxon>
    </lineage>
</organism>
<sequence length="101" mass="10826">MAPEDFDPYGPPRFVQCWEANAAVMSDGSIVADTVNCGRPAPGSAHEAEYVDPPRADGCVGPAATCGYYDEAGNPIWFDKETGQISPRYLDENGNPTMDPN</sequence>
<keyword evidence="2" id="KW-1185">Reference proteome</keyword>
<comment type="caution">
    <text evidence="1">The sequence shown here is derived from an EMBL/GenBank/DDBJ whole genome shotgun (WGS) entry which is preliminary data.</text>
</comment>
<accession>A0ABN2IX59</accession>
<proteinExistence type="predicted"/>
<protein>
    <submittedName>
        <fullName evidence="1">Uncharacterized protein</fullName>
    </submittedName>
</protein>
<evidence type="ECO:0000313" key="1">
    <source>
        <dbReference type="EMBL" id="GAA1713335.1"/>
    </source>
</evidence>
<gene>
    <name evidence="1" type="ORF">GCM10009831_23770</name>
</gene>
<dbReference type="Proteomes" id="UP001500383">
    <property type="component" value="Unassembled WGS sequence"/>
</dbReference>
<evidence type="ECO:0000313" key="2">
    <source>
        <dbReference type="Proteomes" id="UP001500383"/>
    </source>
</evidence>
<name>A0ABN2IX59_9ACTN</name>
<reference evidence="1 2" key="1">
    <citation type="journal article" date="2019" name="Int. J. Syst. Evol. Microbiol.">
        <title>The Global Catalogue of Microorganisms (GCM) 10K type strain sequencing project: providing services to taxonomists for standard genome sequencing and annotation.</title>
        <authorList>
            <consortium name="The Broad Institute Genomics Platform"/>
            <consortium name="The Broad Institute Genome Sequencing Center for Infectious Disease"/>
            <person name="Wu L."/>
            <person name="Ma J."/>
        </authorList>
    </citation>
    <scope>NUCLEOTIDE SEQUENCE [LARGE SCALE GENOMIC DNA]</scope>
    <source>
        <strain evidence="1 2">JCM 16002</strain>
    </source>
</reference>
<dbReference type="RefSeq" id="WP_182657871.1">
    <property type="nucleotide sequence ID" value="NZ_BAAAQG010000010.1"/>
</dbReference>
<dbReference type="EMBL" id="BAAAQG010000010">
    <property type="protein sequence ID" value="GAA1713335.1"/>
    <property type="molecule type" value="Genomic_DNA"/>
</dbReference>